<dbReference type="KEGG" id="sbal:HUE88_10960"/>
<dbReference type="Proteomes" id="UP000593994">
    <property type="component" value="Chromosome"/>
</dbReference>
<evidence type="ECO:0000313" key="1">
    <source>
        <dbReference type="EMBL" id="QOY51618.1"/>
    </source>
</evidence>
<name>A0A7S7LVG9_9BACT</name>
<accession>A0A7S7LVG9</accession>
<evidence type="ECO:0000313" key="2">
    <source>
        <dbReference type="Proteomes" id="UP000593994"/>
    </source>
</evidence>
<evidence type="ECO:0008006" key="3">
    <source>
        <dbReference type="Google" id="ProtNLM"/>
    </source>
</evidence>
<reference evidence="1 2" key="1">
    <citation type="submission" date="2020-05" db="EMBL/GenBank/DDBJ databases">
        <title>Sulfurimonas marisnigri, sp. nov., and Sulfurimonas baltica, sp. nov., manganese oxide reducing chemolithoautotrophs of the class Epsilonproteobacteria isolated from the pelagic redoxclines of the Black and Baltic Seas and emended description of the genus Sulfurimonas.</title>
        <authorList>
            <person name="Henkel J.V."/>
            <person name="Laudan C."/>
            <person name="Werner J."/>
            <person name="Neu T."/>
            <person name="Plewe S."/>
            <person name="Sproer C."/>
            <person name="Bunk B."/>
            <person name="Schulz-Vogt H.N."/>
        </authorList>
    </citation>
    <scope>NUCLEOTIDE SEQUENCE [LARGE SCALE GENOMIC DNA]</scope>
    <source>
        <strain evidence="1 2">GD2</strain>
    </source>
</reference>
<dbReference type="AlphaFoldDB" id="A0A7S7LVG9"/>
<gene>
    <name evidence="1" type="ORF">HUE88_10960</name>
</gene>
<organism evidence="1 2">
    <name type="scientific">Candidatus Sulfurimonas baltica</name>
    <dbReference type="NCBI Taxonomy" id="2740404"/>
    <lineage>
        <taxon>Bacteria</taxon>
        <taxon>Pseudomonadati</taxon>
        <taxon>Campylobacterota</taxon>
        <taxon>Epsilonproteobacteria</taxon>
        <taxon>Campylobacterales</taxon>
        <taxon>Sulfurimonadaceae</taxon>
        <taxon>Sulfurimonas</taxon>
    </lineage>
</organism>
<sequence length="154" mass="17894">MKNASQIINSIQSRPQFSKLSYYKCVNTVKSMFTPPVQKMINFAYIKNSTLFFVFNHPVGKQEFDNNIQSIKSALNFYKPEECMESGETLFTDIKAFVTHSPKKPIQEFKEVKQVYKERASGNLDVEIKNEKLNELLRSIQDIIKAKNESQRDN</sequence>
<dbReference type="EMBL" id="CP054492">
    <property type="protein sequence ID" value="QOY51618.1"/>
    <property type="molecule type" value="Genomic_DNA"/>
</dbReference>
<proteinExistence type="predicted"/>
<protein>
    <recommendedName>
        <fullName evidence="3">DUF721 domain-containing protein</fullName>
    </recommendedName>
</protein>
<keyword evidence="2" id="KW-1185">Reference proteome</keyword>